<dbReference type="Gene3D" id="3.30.750.24">
    <property type="entry name" value="STAS domain"/>
    <property type="match status" value="1"/>
</dbReference>
<dbReference type="RefSeq" id="WP_003985969.1">
    <property type="nucleotide sequence ID" value="NZ_CP043497.1"/>
</dbReference>
<gene>
    <name evidence="2" type="primary">rsbV9</name>
    <name evidence="2" type="ORF">SRIMR7_36665</name>
</gene>
<evidence type="ECO:0000259" key="1">
    <source>
        <dbReference type="PROSITE" id="PS50801"/>
    </source>
</evidence>
<dbReference type="Pfam" id="PF13466">
    <property type="entry name" value="STAS_2"/>
    <property type="match status" value="1"/>
</dbReference>
<organism evidence="2 3">
    <name type="scientific">Streptomyces rimosus subsp. rimosus</name>
    <dbReference type="NCBI Taxonomy" id="132474"/>
    <lineage>
        <taxon>Bacteria</taxon>
        <taxon>Bacillati</taxon>
        <taxon>Actinomycetota</taxon>
        <taxon>Actinomycetes</taxon>
        <taxon>Kitasatosporales</taxon>
        <taxon>Streptomycetaceae</taxon>
        <taxon>Streptomyces</taxon>
    </lineage>
</organism>
<evidence type="ECO:0000313" key="2">
    <source>
        <dbReference type="EMBL" id="UNZ07703.1"/>
    </source>
</evidence>
<dbReference type="InterPro" id="IPR002645">
    <property type="entry name" value="STAS_dom"/>
</dbReference>
<proteinExistence type="predicted"/>
<dbReference type="SUPFAM" id="SSF52091">
    <property type="entry name" value="SpoIIaa-like"/>
    <property type="match status" value="1"/>
</dbReference>
<dbReference type="InterPro" id="IPR058548">
    <property type="entry name" value="MlaB-like_STAS"/>
</dbReference>
<accession>A0ABY3ZD17</accession>
<evidence type="ECO:0000313" key="3">
    <source>
        <dbReference type="Proteomes" id="UP000829494"/>
    </source>
</evidence>
<dbReference type="CDD" id="cd07043">
    <property type="entry name" value="STAS_anti-anti-sigma_factors"/>
    <property type="match status" value="1"/>
</dbReference>
<dbReference type="InterPro" id="IPR036513">
    <property type="entry name" value="STAS_dom_sf"/>
</dbReference>
<dbReference type="PROSITE" id="PS50801">
    <property type="entry name" value="STAS"/>
    <property type="match status" value="1"/>
</dbReference>
<name>A0ABY3ZD17_STRRM</name>
<dbReference type="GeneID" id="66853155"/>
<sequence length="111" mass="11967">MNLSTYRVADRLVIEVPEIIDIANNHQMAAGLQQGLLHALPADGVVIDLRAPIITVAGLQTLLRCQRTARERGVTLSVAADRPMVRKAFRLTGVHRTIPLHSSLADALAAA</sequence>
<keyword evidence="3" id="KW-1185">Reference proteome</keyword>
<dbReference type="EMBL" id="CP094298">
    <property type="protein sequence ID" value="UNZ07703.1"/>
    <property type="molecule type" value="Genomic_DNA"/>
</dbReference>
<reference evidence="2 3" key="1">
    <citation type="submission" date="2022-03" db="EMBL/GenBank/DDBJ databases">
        <title>Complete genome of Streptomyces rimosus ssp. rimosus R7 (=ATCC 10970).</title>
        <authorList>
            <person name="Beganovic S."/>
            <person name="Ruckert C."/>
            <person name="Busche T."/>
            <person name="Kalinowski J."/>
            <person name="Wittmann C."/>
        </authorList>
    </citation>
    <scope>NUCLEOTIDE SEQUENCE [LARGE SCALE GENOMIC DNA]</scope>
    <source>
        <strain evidence="2 3">R7</strain>
    </source>
</reference>
<dbReference type="Proteomes" id="UP000829494">
    <property type="component" value="Chromosome"/>
</dbReference>
<protein>
    <submittedName>
        <fullName evidence="2">Anti-sigma-B factor antagonist</fullName>
    </submittedName>
</protein>
<feature type="domain" description="STAS" evidence="1">
    <location>
        <begin position="54"/>
        <end position="111"/>
    </location>
</feature>